<reference evidence="2" key="1">
    <citation type="submission" date="2017-09" db="EMBL/GenBank/DDBJ databases">
        <title>Depth-based differentiation of microbial function through sediment-hosted aquifers and enrichment of novel symbionts in the deep terrestrial subsurface.</title>
        <authorList>
            <person name="Probst A.J."/>
            <person name="Ladd B."/>
            <person name="Jarett J.K."/>
            <person name="Geller-Mcgrath D.E."/>
            <person name="Sieber C.M.K."/>
            <person name="Emerson J.B."/>
            <person name="Anantharaman K."/>
            <person name="Thomas B.C."/>
            <person name="Malmstrom R."/>
            <person name="Stieglmeier M."/>
            <person name="Klingl A."/>
            <person name="Woyke T."/>
            <person name="Ryan C.M."/>
            <person name="Banfield J.F."/>
        </authorList>
    </citation>
    <scope>NUCLEOTIDE SEQUENCE [LARGE SCALE GENOMIC DNA]</scope>
</reference>
<name>A0A2M7W877_9BACT</name>
<dbReference type="EMBL" id="PFQG01000018">
    <property type="protein sequence ID" value="PJA23334.1"/>
    <property type="molecule type" value="Genomic_DNA"/>
</dbReference>
<comment type="caution">
    <text evidence="1">The sequence shown here is derived from an EMBL/GenBank/DDBJ whole genome shotgun (WGS) entry which is preliminary data.</text>
</comment>
<dbReference type="Proteomes" id="UP000228627">
    <property type="component" value="Unassembled WGS sequence"/>
</dbReference>
<dbReference type="AlphaFoldDB" id="A0A2M7W877"/>
<sequence>MTLKENAQQITPPAEKIPPVISALSQEARNRSVIKFQTTVNEAEEALKETAGKRAKVLPLIKGKPRRASEIALEELYEVINNPP</sequence>
<proteinExistence type="predicted"/>
<protein>
    <submittedName>
        <fullName evidence="1">Uncharacterized protein</fullName>
    </submittedName>
</protein>
<organism evidence="1 2">
    <name type="scientific">Candidatus Beckwithbacteria bacterium CG_4_10_14_0_2_um_filter_47_25</name>
    <dbReference type="NCBI Taxonomy" id="1974493"/>
    <lineage>
        <taxon>Bacteria</taxon>
        <taxon>Candidatus Beckwithiibacteriota</taxon>
    </lineage>
</organism>
<evidence type="ECO:0000313" key="2">
    <source>
        <dbReference type="Proteomes" id="UP000228627"/>
    </source>
</evidence>
<accession>A0A2M7W877</accession>
<gene>
    <name evidence="1" type="ORF">COX59_00420</name>
</gene>
<evidence type="ECO:0000313" key="1">
    <source>
        <dbReference type="EMBL" id="PJA23334.1"/>
    </source>
</evidence>